<dbReference type="InterPro" id="IPR003439">
    <property type="entry name" value="ABC_transporter-like_ATP-bd"/>
</dbReference>
<keyword evidence="10" id="KW-0472">Membrane</keyword>
<keyword evidence="8 12" id="KW-0067">ATP-binding</keyword>
<keyword evidence="6" id="KW-0677">Repeat</keyword>
<protein>
    <submittedName>
        <fullName evidence="12">Sugar ABC transporter ATP-binding protein</fullName>
    </submittedName>
</protein>
<gene>
    <name evidence="12" type="ORF">FAA86_15235</name>
</gene>
<dbReference type="CDD" id="cd03216">
    <property type="entry name" value="ABC_Carb_Monos_I"/>
    <property type="match status" value="1"/>
</dbReference>
<evidence type="ECO:0000256" key="9">
    <source>
        <dbReference type="ARBA" id="ARBA00022967"/>
    </source>
</evidence>
<dbReference type="Proteomes" id="UP000307378">
    <property type="component" value="Unassembled WGS sequence"/>
</dbReference>
<dbReference type="PANTHER" id="PTHR43790:SF3">
    <property type="entry name" value="D-ALLOSE IMPORT ATP-BINDING PROTEIN ALSA-RELATED"/>
    <property type="match status" value="1"/>
</dbReference>
<dbReference type="InterPro" id="IPR050107">
    <property type="entry name" value="ABC_carbohydrate_import_ATPase"/>
</dbReference>
<feature type="domain" description="ABC transporter" evidence="11">
    <location>
        <begin position="21"/>
        <end position="257"/>
    </location>
</feature>
<dbReference type="RefSeq" id="WP_136541940.1">
    <property type="nucleotide sequence ID" value="NZ_STGU01000008.1"/>
</dbReference>
<dbReference type="GO" id="GO:0005886">
    <property type="term" value="C:plasma membrane"/>
    <property type="evidence" value="ECO:0007669"/>
    <property type="project" value="UniProtKB-SubCell"/>
</dbReference>
<dbReference type="GO" id="GO:0016887">
    <property type="term" value="F:ATP hydrolysis activity"/>
    <property type="evidence" value="ECO:0007669"/>
    <property type="project" value="InterPro"/>
</dbReference>
<dbReference type="GO" id="GO:0005524">
    <property type="term" value="F:ATP binding"/>
    <property type="evidence" value="ECO:0007669"/>
    <property type="project" value="UniProtKB-KW"/>
</dbReference>
<evidence type="ECO:0000256" key="3">
    <source>
        <dbReference type="ARBA" id="ARBA00022448"/>
    </source>
</evidence>
<dbReference type="SMART" id="SM00382">
    <property type="entry name" value="AAA"/>
    <property type="match status" value="2"/>
</dbReference>
<comment type="similarity">
    <text evidence="2">Belongs to the ABC transporter superfamily.</text>
</comment>
<feature type="domain" description="ABC transporter" evidence="11">
    <location>
        <begin position="269"/>
        <end position="511"/>
    </location>
</feature>
<dbReference type="FunFam" id="3.40.50.300:FF:000127">
    <property type="entry name" value="Ribose import ATP-binding protein RbsA"/>
    <property type="match status" value="1"/>
</dbReference>
<reference evidence="12 13" key="1">
    <citation type="submission" date="2019-04" db="EMBL/GenBank/DDBJ databases">
        <title>genome sequence of strain W3.</title>
        <authorList>
            <person name="Gao J."/>
            <person name="Sun J."/>
        </authorList>
    </citation>
    <scope>NUCLEOTIDE SEQUENCE [LARGE SCALE GENOMIC DNA]</scope>
    <source>
        <strain evidence="12 13">W3</strain>
    </source>
</reference>
<proteinExistence type="inferred from homology"/>
<evidence type="ECO:0000259" key="11">
    <source>
        <dbReference type="PROSITE" id="PS50893"/>
    </source>
</evidence>
<dbReference type="Gene3D" id="3.40.50.300">
    <property type="entry name" value="P-loop containing nucleotide triphosphate hydrolases"/>
    <property type="match status" value="2"/>
</dbReference>
<evidence type="ECO:0000256" key="2">
    <source>
        <dbReference type="ARBA" id="ARBA00005417"/>
    </source>
</evidence>
<dbReference type="PANTHER" id="PTHR43790">
    <property type="entry name" value="CARBOHYDRATE TRANSPORT ATP-BINDING PROTEIN MG119-RELATED"/>
    <property type="match status" value="1"/>
</dbReference>
<dbReference type="Pfam" id="PF00005">
    <property type="entry name" value="ABC_tran"/>
    <property type="match status" value="2"/>
</dbReference>
<keyword evidence="4" id="KW-1003">Cell membrane</keyword>
<evidence type="ECO:0000256" key="1">
    <source>
        <dbReference type="ARBA" id="ARBA00004202"/>
    </source>
</evidence>
<evidence type="ECO:0000313" key="13">
    <source>
        <dbReference type="Proteomes" id="UP000307378"/>
    </source>
</evidence>
<dbReference type="EMBL" id="STGU01000008">
    <property type="protein sequence ID" value="THV34453.1"/>
    <property type="molecule type" value="Genomic_DNA"/>
</dbReference>
<keyword evidence="5" id="KW-0762">Sugar transport</keyword>
<comment type="subcellular location">
    <subcellularLocation>
        <location evidence="1">Cell membrane</location>
        <topology evidence="1">Peripheral membrane protein</topology>
    </subcellularLocation>
</comment>
<evidence type="ECO:0000256" key="4">
    <source>
        <dbReference type="ARBA" id="ARBA00022475"/>
    </source>
</evidence>
<evidence type="ECO:0000313" key="12">
    <source>
        <dbReference type="EMBL" id="THV34453.1"/>
    </source>
</evidence>
<dbReference type="SUPFAM" id="SSF52540">
    <property type="entry name" value="P-loop containing nucleoside triphosphate hydrolases"/>
    <property type="match status" value="2"/>
</dbReference>
<sequence length="511" mass="55393">MMTVQSAKLAAGAIPAGEPILEMRGISQIFPGVKALDQVNIALYPGKVTALIGENGAGKSTLVKILTGIYRPNEGEILIDGQSTSFANAQDAIDAGVTAIHQETVLFDELTVGENIFLGHAPRTRFGLIDWRTINERSRQLMKALESDIDPTTKLKDFSIAQRHLVAIARALSVDARIVIMDEPTAALSRKEIDDLFRIVEGLKRQGKAILFISHKFDELYEIADNYAVFRDGRMVGSGVLKDTPQDEIVRMMVGRDVHDVFPKTAAVIGAPVLSVVGYSHETEFRDISFTLRKGEILGVYGLIGAGRSELCQSIFGINRPKSGRLELEGREIAIRNTSDAITAGIVYVPEERGRHGLALELPIYQNMSLPSLIRTSVAGFLKATNELKLARRFAERLDLRAAALSVPVGTLSGGNQQKVVIGKWLATSPKVIILDEPTKGIDIGSKAAVHAFISELASEGLSIIMISSELPEILGMSDRVMVMREGLQAGIFEREGLTAETLVRAATGNA</sequence>
<dbReference type="PROSITE" id="PS50893">
    <property type="entry name" value="ABC_TRANSPORTER_2"/>
    <property type="match status" value="2"/>
</dbReference>
<keyword evidence="7" id="KW-0547">Nucleotide-binding</keyword>
<keyword evidence="3" id="KW-0813">Transport</keyword>
<evidence type="ECO:0000256" key="6">
    <source>
        <dbReference type="ARBA" id="ARBA00022737"/>
    </source>
</evidence>
<dbReference type="AlphaFoldDB" id="A0A4S8PSW4"/>
<name>A0A4S8PSW4_9HYPH</name>
<evidence type="ECO:0000256" key="10">
    <source>
        <dbReference type="ARBA" id="ARBA00023136"/>
    </source>
</evidence>
<evidence type="ECO:0000256" key="7">
    <source>
        <dbReference type="ARBA" id="ARBA00022741"/>
    </source>
</evidence>
<dbReference type="InterPro" id="IPR003593">
    <property type="entry name" value="AAA+_ATPase"/>
</dbReference>
<evidence type="ECO:0000256" key="5">
    <source>
        <dbReference type="ARBA" id="ARBA00022597"/>
    </source>
</evidence>
<dbReference type="CDD" id="cd03215">
    <property type="entry name" value="ABC_Carb_Monos_II"/>
    <property type="match status" value="1"/>
</dbReference>
<dbReference type="InterPro" id="IPR027417">
    <property type="entry name" value="P-loop_NTPase"/>
</dbReference>
<dbReference type="InterPro" id="IPR017871">
    <property type="entry name" value="ABC_transporter-like_CS"/>
</dbReference>
<organism evidence="12 13">
    <name type="scientific">Rhizobium rosettiformans W3</name>
    <dbReference type="NCBI Taxonomy" id="538378"/>
    <lineage>
        <taxon>Bacteria</taxon>
        <taxon>Pseudomonadati</taxon>
        <taxon>Pseudomonadota</taxon>
        <taxon>Alphaproteobacteria</taxon>
        <taxon>Hyphomicrobiales</taxon>
        <taxon>Rhizobiaceae</taxon>
        <taxon>Rhizobium/Agrobacterium group</taxon>
        <taxon>Rhizobium</taxon>
    </lineage>
</organism>
<evidence type="ECO:0000256" key="8">
    <source>
        <dbReference type="ARBA" id="ARBA00022840"/>
    </source>
</evidence>
<keyword evidence="9" id="KW-1278">Translocase</keyword>
<comment type="caution">
    <text evidence="12">The sequence shown here is derived from an EMBL/GenBank/DDBJ whole genome shotgun (WGS) entry which is preliminary data.</text>
</comment>
<dbReference type="PROSITE" id="PS00211">
    <property type="entry name" value="ABC_TRANSPORTER_1"/>
    <property type="match status" value="1"/>
</dbReference>
<accession>A0A4S8PSW4</accession>